<accession>A0A6J5UN72</accession>
<dbReference type="EMBL" id="CAEKDK010000004">
    <property type="protein sequence ID" value="CAB4277432.1"/>
    <property type="molecule type" value="Genomic_DNA"/>
</dbReference>
<gene>
    <name evidence="2" type="ORF">CURHAP_LOCUS27147</name>
</gene>
<evidence type="ECO:0000313" key="3">
    <source>
        <dbReference type="Proteomes" id="UP000507222"/>
    </source>
</evidence>
<evidence type="ECO:0000313" key="2">
    <source>
        <dbReference type="EMBL" id="CAB4277432.1"/>
    </source>
</evidence>
<reference evidence="2 3" key="1">
    <citation type="submission" date="2020-05" db="EMBL/GenBank/DDBJ databases">
        <authorList>
            <person name="Campoy J."/>
            <person name="Schneeberger K."/>
            <person name="Spophaly S."/>
        </authorList>
    </citation>
    <scope>NUCLEOTIDE SEQUENCE [LARGE SCALE GENOMIC DNA]</scope>
    <source>
        <strain evidence="2">PruArmRojPasFocal</strain>
    </source>
</reference>
<dbReference type="Pfam" id="PF14244">
    <property type="entry name" value="Retrotran_gag_3"/>
    <property type="match status" value="1"/>
</dbReference>
<dbReference type="InterPro" id="IPR029472">
    <property type="entry name" value="Copia-like_N"/>
</dbReference>
<evidence type="ECO:0000259" key="1">
    <source>
        <dbReference type="Pfam" id="PF14244"/>
    </source>
</evidence>
<dbReference type="AlphaFoldDB" id="A0A6J5UN72"/>
<feature type="domain" description="Retrotransposon Copia-like N-terminal" evidence="1">
    <location>
        <begin position="31"/>
        <end position="67"/>
    </location>
</feature>
<name>A0A6J5UN72_PRUAR</name>
<dbReference type="PANTHER" id="PTHR37610:SF45">
    <property type="entry name" value="RETROTRANSPOSON GAG DOMAIN-CONTAINING PROTEIN"/>
    <property type="match status" value="1"/>
</dbReference>
<organism evidence="2 3">
    <name type="scientific">Prunus armeniaca</name>
    <name type="common">Apricot</name>
    <name type="synonym">Armeniaca vulgaris</name>
    <dbReference type="NCBI Taxonomy" id="36596"/>
    <lineage>
        <taxon>Eukaryota</taxon>
        <taxon>Viridiplantae</taxon>
        <taxon>Streptophyta</taxon>
        <taxon>Embryophyta</taxon>
        <taxon>Tracheophyta</taxon>
        <taxon>Spermatophyta</taxon>
        <taxon>Magnoliopsida</taxon>
        <taxon>eudicotyledons</taxon>
        <taxon>Gunneridae</taxon>
        <taxon>Pentapetalae</taxon>
        <taxon>rosids</taxon>
        <taxon>fabids</taxon>
        <taxon>Rosales</taxon>
        <taxon>Rosaceae</taxon>
        <taxon>Amygdaloideae</taxon>
        <taxon>Amygdaleae</taxon>
        <taxon>Prunus</taxon>
    </lineage>
</organism>
<dbReference type="Proteomes" id="UP000507222">
    <property type="component" value="Unassembled WGS sequence"/>
</dbReference>
<protein>
    <recommendedName>
        <fullName evidence="1">Retrotransposon Copia-like N-terminal domain-containing protein</fullName>
    </recommendedName>
</protein>
<dbReference type="PANTHER" id="PTHR37610">
    <property type="entry name" value="CCHC-TYPE DOMAIN-CONTAINING PROTEIN"/>
    <property type="match status" value="1"/>
</dbReference>
<sequence>MDVISSSKTTNTTPPSFQIVTIHSDNAPFPTSITLTKTNYALWSQVMDMCIAAREKLGYLTGDAPQPSKLSSTYIKWCTENFRVKGWLIDSMSLDLMSCFIHLSTAKEI</sequence>
<proteinExistence type="predicted"/>